<proteinExistence type="predicted"/>
<evidence type="ECO:0000313" key="2">
    <source>
        <dbReference type="EMBL" id="KFX08207.1"/>
    </source>
</evidence>
<organism evidence="2 4">
    <name type="scientific">Pectobacterium wasabiae</name>
    <dbReference type="NCBI Taxonomy" id="55208"/>
    <lineage>
        <taxon>Bacteria</taxon>
        <taxon>Pseudomonadati</taxon>
        <taxon>Pseudomonadota</taxon>
        <taxon>Gammaproteobacteria</taxon>
        <taxon>Enterobacterales</taxon>
        <taxon>Pectobacteriaceae</taxon>
        <taxon>Pectobacterium</taxon>
    </lineage>
</organism>
<evidence type="ECO:0000313" key="5">
    <source>
        <dbReference type="Proteomes" id="UP000029436"/>
    </source>
</evidence>
<reference evidence="4 5" key="1">
    <citation type="submission" date="2014-08" db="EMBL/GenBank/DDBJ databases">
        <title>Genome sequences of NCPPB Pectobacterium isolates.</title>
        <authorList>
            <person name="Glover R.H."/>
            <person name="Sapp M."/>
            <person name="Elphinstone J."/>
        </authorList>
    </citation>
    <scope>NUCLEOTIDE SEQUENCE [LARGE SCALE GENOMIC DNA]</scope>
    <source>
        <strain evidence="2 4">NCPPB 3701</strain>
        <strain evidence="3 5">NCPPB3702</strain>
    </source>
</reference>
<evidence type="ECO:0000313" key="4">
    <source>
        <dbReference type="Proteomes" id="UP000029257"/>
    </source>
</evidence>
<dbReference type="EMBL" id="JQHP01000004">
    <property type="protein sequence ID" value="KFX08207.1"/>
    <property type="molecule type" value="Genomic_DNA"/>
</dbReference>
<feature type="signal peptide" evidence="1">
    <location>
        <begin position="1"/>
        <end position="22"/>
    </location>
</feature>
<dbReference type="AlphaFoldDB" id="A0AAW3EHP9"/>
<accession>A0AAW3EHP9</accession>
<dbReference type="RefSeq" id="WP_005969955.1">
    <property type="nucleotide sequence ID" value="NZ_JQHP01000004.1"/>
</dbReference>
<comment type="caution">
    <text evidence="2">The sequence shown here is derived from an EMBL/GenBank/DDBJ whole genome shotgun (WGS) entry which is preliminary data.</text>
</comment>
<keyword evidence="1" id="KW-0732">Signal</keyword>
<sequence>MKRSYIKSIILPFLFLSIGAYAQDFSTFVTDFTAVLQKSKLSQKDYNQFIELKDSHFIPAHYRANVAKKDANRDKNNKIMLKMESDSSFIFTGSNGKEAFISFLQEIKNLPPSEKYFEKSYTSAGSVFVMNYYMLSSGIINIQMDITSPPGFKGIVRKLINKGTPDLEQEAGEFAYIYRFSNINGIYKMVDANSYSDKRICASC</sequence>
<dbReference type="Proteomes" id="UP000029257">
    <property type="component" value="Unassembled WGS sequence"/>
</dbReference>
<feature type="chain" id="PRO_5043856488" evidence="1">
    <location>
        <begin position="23"/>
        <end position="204"/>
    </location>
</feature>
<evidence type="ECO:0000256" key="1">
    <source>
        <dbReference type="SAM" id="SignalP"/>
    </source>
</evidence>
<gene>
    <name evidence="2" type="ORF">JV38_09920</name>
    <name evidence="3" type="ORF">KU73_02770</name>
</gene>
<dbReference type="EMBL" id="JQOH01000001">
    <property type="protein sequence ID" value="KGA30842.1"/>
    <property type="molecule type" value="Genomic_DNA"/>
</dbReference>
<evidence type="ECO:0000313" key="3">
    <source>
        <dbReference type="EMBL" id="KGA30842.1"/>
    </source>
</evidence>
<name>A0AAW3EHP9_9GAMM</name>
<keyword evidence="5" id="KW-1185">Reference proteome</keyword>
<dbReference type="Proteomes" id="UP000029436">
    <property type="component" value="Unassembled WGS sequence"/>
</dbReference>
<protein>
    <submittedName>
        <fullName evidence="2">Uncharacterized protein</fullName>
    </submittedName>
</protein>